<dbReference type="EMBL" id="JANHOG010001752">
    <property type="protein sequence ID" value="KAJ3532134.1"/>
    <property type="molecule type" value="Genomic_DNA"/>
</dbReference>
<sequence length="285" mass="30791">MHNAWPVNFNMSLSSFEPSVKSVRALIDLALASPLPTPPRILFVSSVGTLRHIDPTKPCKEGLIDATVSVGTGYSESKWVSEQILNRASKQTPLRTVAVRVGQLTGSSISGAWKPAEWVPALVRSSAYLKCLPVTNKQISWVSVDGAARALTEMRDSDIPNLHLGHPRPVPWSSVMDAAAKTLNIPIVPYEQWFSLLKASGEGLSADSEVEMMRQNPALKILDFFGNGLPSKDGTVPLESLGLPALDMTEALKVAPSLAPESLPLLSGGDANKWISYWKKVGFLP</sequence>
<name>A0ACC1S4S4_9APHY</name>
<evidence type="ECO:0000313" key="1">
    <source>
        <dbReference type="EMBL" id="KAJ3532134.1"/>
    </source>
</evidence>
<gene>
    <name evidence="1" type="ORF">NM688_g7468</name>
</gene>
<reference evidence="1" key="1">
    <citation type="submission" date="2022-07" db="EMBL/GenBank/DDBJ databases">
        <title>Genome Sequence of Phlebia brevispora.</title>
        <authorList>
            <person name="Buettner E."/>
        </authorList>
    </citation>
    <scope>NUCLEOTIDE SEQUENCE</scope>
    <source>
        <strain evidence="1">MPL23</strain>
    </source>
</reference>
<proteinExistence type="predicted"/>
<keyword evidence="2" id="KW-1185">Reference proteome</keyword>
<protein>
    <submittedName>
        <fullName evidence="1">Uncharacterized protein</fullName>
    </submittedName>
</protein>
<evidence type="ECO:0000313" key="2">
    <source>
        <dbReference type="Proteomes" id="UP001148662"/>
    </source>
</evidence>
<accession>A0ACC1S4S4</accession>
<dbReference type="Proteomes" id="UP001148662">
    <property type="component" value="Unassembled WGS sequence"/>
</dbReference>
<comment type="caution">
    <text evidence="1">The sequence shown here is derived from an EMBL/GenBank/DDBJ whole genome shotgun (WGS) entry which is preliminary data.</text>
</comment>
<organism evidence="1 2">
    <name type="scientific">Phlebia brevispora</name>
    <dbReference type="NCBI Taxonomy" id="194682"/>
    <lineage>
        <taxon>Eukaryota</taxon>
        <taxon>Fungi</taxon>
        <taxon>Dikarya</taxon>
        <taxon>Basidiomycota</taxon>
        <taxon>Agaricomycotina</taxon>
        <taxon>Agaricomycetes</taxon>
        <taxon>Polyporales</taxon>
        <taxon>Meruliaceae</taxon>
        <taxon>Phlebia</taxon>
    </lineage>
</organism>